<dbReference type="InterPro" id="IPR011112">
    <property type="entry name" value="Rho-like_N"/>
</dbReference>
<feature type="compositionally biased region" description="Basic and acidic residues" evidence="1">
    <location>
        <begin position="199"/>
        <end position="224"/>
    </location>
</feature>
<dbReference type="eggNOG" id="ENOG5032WQ9">
    <property type="taxonomic scope" value="Bacteria"/>
</dbReference>
<dbReference type="Proteomes" id="UP000011135">
    <property type="component" value="Unassembled WGS sequence"/>
</dbReference>
<dbReference type="Pfam" id="PF07498">
    <property type="entry name" value="Rho_N"/>
    <property type="match status" value="1"/>
</dbReference>
<keyword evidence="4" id="KW-1185">Reference proteome</keyword>
<accession>L8JZL2</accession>
<evidence type="ECO:0000313" key="4">
    <source>
        <dbReference type="Proteomes" id="UP000011135"/>
    </source>
</evidence>
<sequence length="257" mass="29911">MAKGDNKGGEKYNMFKEFEGSRYSGMKIGASHKWYYDRGEWRERKVTPENWDIYYETTKNRAGKAPEGSGAPVGTEYNWLIVAHQRVSKLDANSYMTCLDGKKFKVAHKRAGKNRWNTKEKTQRKKVIQFLEQVIQNLKEADEDEQVPYTVGEVERIYGLEHKNKAELYEVAAERNIPNRSKMSRAELLDAITNTISQKKAEPTETKRTEQPDEKLTNKSKEALYDLAQKRRIKGRSQMKKKELVNALKERQKKTVL</sequence>
<organism evidence="3 4">
    <name type="scientific">Fulvivirga imtechensis AK7</name>
    <dbReference type="NCBI Taxonomy" id="1237149"/>
    <lineage>
        <taxon>Bacteria</taxon>
        <taxon>Pseudomonadati</taxon>
        <taxon>Bacteroidota</taxon>
        <taxon>Cytophagia</taxon>
        <taxon>Cytophagales</taxon>
        <taxon>Fulvivirgaceae</taxon>
        <taxon>Fulvivirga</taxon>
    </lineage>
</organism>
<evidence type="ECO:0000256" key="1">
    <source>
        <dbReference type="SAM" id="MobiDB-lite"/>
    </source>
</evidence>
<feature type="compositionally biased region" description="Basic and acidic residues" evidence="1">
    <location>
        <begin position="240"/>
        <end position="250"/>
    </location>
</feature>
<gene>
    <name evidence="3" type="ORF">C900_05739</name>
</gene>
<dbReference type="SMART" id="SM00959">
    <property type="entry name" value="Rho_N"/>
    <property type="match status" value="2"/>
</dbReference>
<dbReference type="AlphaFoldDB" id="L8JZL2"/>
<dbReference type="STRING" id="1237149.C900_05739"/>
<feature type="domain" description="Rho termination factor-like N-terminal" evidence="2">
    <location>
        <begin position="159"/>
        <end position="201"/>
    </location>
</feature>
<reference evidence="3 4" key="1">
    <citation type="submission" date="2012-12" db="EMBL/GenBank/DDBJ databases">
        <title>Genome assembly of Fulvivirga imtechensis AK7.</title>
        <authorList>
            <person name="Nupur N."/>
            <person name="Khatri I."/>
            <person name="Kumar R."/>
            <person name="Subramanian S."/>
            <person name="Pinnaka A."/>
        </authorList>
    </citation>
    <scope>NUCLEOTIDE SEQUENCE [LARGE SCALE GENOMIC DNA]</scope>
    <source>
        <strain evidence="3 4">AK7</strain>
    </source>
</reference>
<evidence type="ECO:0000313" key="3">
    <source>
        <dbReference type="EMBL" id="ELR73104.1"/>
    </source>
</evidence>
<dbReference type="GO" id="GO:0006353">
    <property type="term" value="P:DNA-templated transcription termination"/>
    <property type="evidence" value="ECO:0007669"/>
    <property type="project" value="InterPro"/>
</dbReference>
<feature type="domain" description="Rho termination factor-like N-terminal" evidence="2">
    <location>
        <begin position="215"/>
        <end position="256"/>
    </location>
</feature>
<proteinExistence type="predicted"/>
<comment type="caution">
    <text evidence="3">The sequence shown here is derived from an EMBL/GenBank/DDBJ whole genome shotgun (WGS) entry which is preliminary data.</text>
</comment>
<name>L8JZL2_9BACT</name>
<feature type="compositionally biased region" description="Basic residues" evidence="1">
    <location>
        <begin position="230"/>
        <end position="239"/>
    </location>
</feature>
<feature type="region of interest" description="Disordered" evidence="1">
    <location>
        <begin position="195"/>
        <end position="257"/>
    </location>
</feature>
<protein>
    <recommendedName>
        <fullName evidence="2">Rho termination factor-like N-terminal domain-containing protein</fullName>
    </recommendedName>
</protein>
<evidence type="ECO:0000259" key="2">
    <source>
        <dbReference type="SMART" id="SM00959"/>
    </source>
</evidence>
<dbReference type="EMBL" id="AMZN01000009">
    <property type="protein sequence ID" value="ELR73104.1"/>
    <property type="molecule type" value="Genomic_DNA"/>
</dbReference>